<evidence type="ECO:0000313" key="3">
    <source>
        <dbReference type="EMBL" id="PRP68203.1"/>
    </source>
</evidence>
<sequence>MVNTDRLHHVLSNPSEVHADDLPILETVIKEYPYFQAPRSVYLKGLHNAQSPSYNKELQVTAAHTADRAVLFDFITSDVFLQNRISEQIKAQQEQLENIEVVAEEIQIRTNDLNADTDFQKVTDVDLFEKKQPETTVDKKVLEFKKDEKYSFNQWLQLTSLKPIDRSNDLEPTTTSPPIEIDEEKLEKMRRIDEFLKAKPRITPRKSGIAELPQAYSTDGEKQLMTETLAKVYLAQKNYEKAIKSYEILILQHPEKSGFFADRIREIKNLQSNT</sequence>
<dbReference type="Proteomes" id="UP000239532">
    <property type="component" value="Unassembled WGS sequence"/>
</dbReference>
<dbReference type="InterPro" id="IPR019734">
    <property type="entry name" value="TPR_rpt"/>
</dbReference>
<accession>A0A2S9WXL4</accession>
<dbReference type="RefSeq" id="WP_105983873.1">
    <property type="nucleotide sequence ID" value="NZ_MQUC01000003.1"/>
</dbReference>
<keyword evidence="2" id="KW-0175">Coiled coil</keyword>
<feature type="repeat" description="TPR" evidence="1">
    <location>
        <begin position="223"/>
        <end position="256"/>
    </location>
</feature>
<reference evidence="3 4" key="1">
    <citation type="submission" date="2016-11" db="EMBL/GenBank/DDBJ databases">
        <title>Trade-off between light-utilization and light-protection in marine flavobacteria.</title>
        <authorList>
            <person name="Kumagai Y."/>
        </authorList>
    </citation>
    <scope>NUCLEOTIDE SEQUENCE [LARGE SCALE GENOMIC DNA]</scope>
    <source>
        <strain evidence="3 4">JCM 17109</strain>
    </source>
</reference>
<keyword evidence="4" id="KW-1185">Reference proteome</keyword>
<dbReference type="AlphaFoldDB" id="A0A2S9WXL4"/>
<keyword evidence="1" id="KW-0802">TPR repeat</keyword>
<feature type="coiled-coil region" evidence="2">
    <location>
        <begin position="82"/>
        <end position="109"/>
    </location>
</feature>
<comment type="caution">
    <text evidence="3">The sequence shown here is derived from an EMBL/GenBank/DDBJ whole genome shotgun (WGS) entry which is preliminary data.</text>
</comment>
<gene>
    <name evidence="3" type="ORF">BST86_14465</name>
</gene>
<dbReference type="OrthoDB" id="594666at2"/>
<dbReference type="EMBL" id="MQUC01000003">
    <property type="protein sequence ID" value="PRP68203.1"/>
    <property type="molecule type" value="Genomic_DNA"/>
</dbReference>
<dbReference type="PROSITE" id="PS50005">
    <property type="entry name" value="TPR"/>
    <property type="match status" value="1"/>
</dbReference>
<evidence type="ECO:0000256" key="1">
    <source>
        <dbReference type="PROSITE-ProRule" id="PRU00339"/>
    </source>
</evidence>
<organism evidence="3 4">
    <name type="scientific">Nonlabens agnitus</name>
    <dbReference type="NCBI Taxonomy" id="870484"/>
    <lineage>
        <taxon>Bacteria</taxon>
        <taxon>Pseudomonadati</taxon>
        <taxon>Bacteroidota</taxon>
        <taxon>Flavobacteriia</taxon>
        <taxon>Flavobacteriales</taxon>
        <taxon>Flavobacteriaceae</taxon>
        <taxon>Nonlabens</taxon>
    </lineage>
</organism>
<evidence type="ECO:0000256" key="2">
    <source>
        <dbReference type="SAM" id="Coils"/>
    </source>
</evidence>
<evidence type="ECO:0008006" key="5">
    <source>
        <dbReference type="Google" id="ProtNLM"/>
    </source>
</evidence>
<proteinExistence type="predicted"/>
<evidence type="ECO:0000313" key="4">
    <source>
        <dbReference type="Proteomes" id="UP000239532"/>
    </source>
</evidence>
<protein>
    <recommendedName>
        <fullName evidence="5">Tetratricopeptide repeat protein</fullName>
    </recommendedName>
</protein>
<name>A0A2S9WXL4_9FLAO</name>